<dbReference type="Pfam" id="PF25455">
    <property type="entry name" value="Beta-barrel_CAF17_C"/>
    <property type="match status" value="1"/>
</dbReference>
<dbReference type="AlphaFoldDB" id="A0A0K0CZ90"/>
<dbReference type="InterPro" id="IPR027266">
    <property type="entry name" value="TrmE/GcvT-like"/>
</dbReference>
<evidence type="ECO:0000259" key="4">
    <source>
        <dbReference type="Pfam" id="PF25455"/>
    </source>
</evidence>
<dbReference type="WBParaSite" id="ACAC_0000302601-mRNA-1">
    <property type="protein sequence ID" value="ACAC_0000302601-mRNA-1"/>
    <property type="gene ID" value="ACAC_0000302601"/>
</dbReference>
<keyword evidence="3" id="KW-0496">Mitochondrion</keyword>
<keyword evidence="2" id="KW-0809">Transit peptide</keyword>
<sequence length="293" mass="32639">MCYSACVFRVICNVALQYCYGLLQLQMSSIRGLSHRSVLILRGADSLKLLQGLVTNDVRTVSPLKGIAALFLDTKGRIVDDVIISRDNGDILVECSASNRKNLKSILEKYRMRKTVEIIESHYHVFFSTEEAENSFPDPRFSSLGRRFYSAETECVGPDVYHERRMEHGIAEGCEELGGLLPFQINGDFLNMVSLDKGCYIGQELTARTAHTGVIRRRILPVKCVSPLKRRSIITQDDKKVGQVISCGSVFGLALLSLSAFGRSLTVEGLPVVPYKPSWMPDSALSPREKFVV</sequence>
<dbReference type="GO" id="GO:0005759">
    <property type="term" value="C:mitochondrial matrix"/>
    <property type="evidence" value="ECO:0007669"/>
    <property type="project" value="TreeGrafter"/>
</dbReference>
<dbReference type="InterPro" id="IPR045179">
    <property type="entry name" value="YgfZ/GcvT"/>
</dbReference>
<evidence type="ECO:0000256" key="2">
    <source>
        <dbReference type="ARBA" id="ARBA00022946"/>
    </source>
</evidence>
<dbReference type="GO" id="GO:0016226">
    <property type="term" value="P:iron-sulfur cluster assembly"/>
    <property type="evidence" value="ECO:0007669"/>
    <property type="project" value="TreeGrafter"/>
</dbReference>
<reference evidence="6" key="2">
    <citation type="submission" date="2017-02" db="UniProtKB">
        <authorList>
            <consortium name="WormBaseParasite"/>
        </authorList>
    </citation>
    <scope>IDENTIFICATION</scope>
</reference>
<evidence type="ECO:0000313" key="6">
    <source>
        <dbReference type="WBParaSite" id="ACAC_0000302601-mRNA-1"/>
    </source>
</evidence>
<reference evidence="5" key="1">
    <citation type="submission" date="2012-09" db="EMBL/GenBank/DDBJ databases">
        <authorList>
            <person name="Martin A.A."/>
        </authorList>
    </citation>
    <scope>NUCLEOTIDE SEQUENCE</scope>
</reference>
<dbReference type="STRING" id="6313.A0A0K0CZ90"/>
<name>A0A0K0CZ90_ANGCA</name>
<dbReference type="PANTHER" id="PTHR22602">
    <property type="entry name" value="TRANSFERASE CAF17, MITOCHONDRIAL-RELATED"/>
    <property type="match status" value="1"/>
</dbReference>
<evidence type="ECO:0000256" key="1">
    <source>
        <dbReference type="ARBA" id="ARBA00004173"/>
    </source>
</evidence>
<dbReference type="Gene3D" id="3.30.1360.120">
    <property type="entry name" value="Probable tRNA modification gtpase trme, domain 1"/>
    <property type="match status" value="2"/>
</dbReference>
<accession>A0A0K0CZ90</accession>
<keyword evidence="5" id="KW-1185">Reference proteome</keyword>
<organism evidence="5 6">
    <name type="scientific">Angiostrongylus cantonensis</name>
    <name type="common">Rat lungworm</name>
    <dbReference type="NCBI Taxonomy" id="6313"/>
    <lineage>
        <taxon>Eukaryota</taxon>
        <taxon>Metazoa</taxon>
        <taxon>Ecdysozoa</taxon>
        <taxon>Nematoda</taxon>
        <taxon>Chromadorea</taxon>
        <taxon>Rhabditida</taxon>
        <taxon>Rhabditina</taxon>
        <taxon>Rhabditomorpha</taxon>
        <taxon>Strongyloidea</taxon>
        <taxon>Metastrongylidae</taxon>
        <taxon>Angiostrongylus</taxon>
    </lineage>
</organism>
<evidence type="ECO:0000313" key="5">
    <source>
        <dbReference type="Proteomes" id="UP000035642"/>
    </source>
</evidence>
<dbReference type="InterPro" id="IPR057460">
    <property type="entry name" value="CAF17_C"/>
</dbReference>
<dbReference type="PANTHER" id="PTHR22602:SF0">
    <property type="entry name" value="TRANSFERASE CAF17, MITOCHONDRIAL-RELATED"/>
    <property type="match status" value="1"/>
</dbReference>
<evidence type="ECO:0000256" key="3">
    <source>
        <dbReference type="ARBA" id="ARBA00023128"/>
    </source>
</evidence>
<protein>
    <submittedName>
        <fullName evidence="6">GCV_T domain-containing protein</fullName>
    </submittedName>
</protein>
<dbReference type="NCBIfam" id="TIGR03317">
    <property type="entry name" value="ygfZ_signature"/>
    <property type="match status" value="1"/>
</dbReference>
<comment type="subcellular location">
    <subcellularLocation>
        <location evidence="1">Mitochondrion</location>
    </subcellularLocation>
</comment>
<dbReference type="Proteomes" id="UP000035642">
    <property type="component" value="Unassembled WGS sequence"/>
</dbReference>
<dbReference type="SUPFAM" id="SSF103025">
    <property type="entry name" value="Folate-binding domain"/>
    <property type="match status" value="1"/>
</dbReference>
<feature type="domain" description="CAF17 C-terminal" evidence="4">
    <location>
        <begin position="216"/>
        <end position="281"/>
    </location>
</feature>
<proteinExistence type="predicted"/>
<dbReference type="InterPro" id="IPR017703">
    <property type="entry name" value="YgfZ/GCV_T_CS"/>
</dbReference>